<feature type="compositionally biased region" description="Basic and acidic residues" evidence="7">
    <location>
        <begin position="505"/>
        <end position="518"/>
    </location>
</feature>
<evidence type="ECO:0000313" key="9">
    <source>
        <dbReference type="EMBL" id="SMP68999.1"/>
    </source>
</evidence>
<dbReference type="SUPFAM" id="SSF53649">
    <property type="entry name" value="Alkaline phosphatase-like"/>
    <property type="match status" value="1"/>
</dbReference>
<dbReference type="EMBL" id="FXUG01000011">
    <property type="protein sequence ID" value="SMP68999.1"/>
    <property type="molecule type" value="Genomic_DNA"/>
</dbReference>
<dbReference type="RefSeq" id="WP_283434113.1">
    <property type="nucleotide sequence ID" value="NZ_FXUG01000011.1"/>
</dbReference>
<feature type="domain" description="Sulfatase N-terminal" evidence="8">
    <location>
        <begin position="18"/>
        <end position="402"/>
    </location>
</feature>
<evidence type="ECO:0000256" key="3">
    <source>
        <dbReference type="ARBA" id="ARBA00022723"/>
    </source>
</evidence>
<evidence type="ECO:0000259" key="8">
    <source>
        <dbReference type="Pfam" id="PF00884"/>
    </source>
</evidence>
<gene>
    <name evidence="9" type="ORF">SAMN06265222_111150</name>
</gene>
<protein>
    <submittedName>
        <fullName evidence="9">Arylsulfatase A</fullName>
    </submittedName>
</protein>
<proteinExistence type="inferred from homology"/>
<dbReference type="CDD" id="cd16030">
    <property type="entry name" value="iduronate-2-sulfatase"/>
    <property type="match status" value="1"/>
</dbReference>
<evidence type="ECO:0000256" key="7">
    <source>
        <dbReference type="SAM" id="MobiDB-lite"/>
    </source>
</evidence>
<keyword evidence="3" id="KW-0479">Metal-binding</keyword>
<dbReference type="Gene3D" id="3.40.720.10">
    <property type="entry name" value="Alkaline Phosphatase, subunit A"/>
    <property type="match status" value="2"/>
</dbReference>
<sequence length="518" mass="57178">MLAVGCLLMGAAWGAERPNVLFIAVDDLNTSVSQFHGETTIATPNIGRLAQRGVLFNNAHCAAPACNPSRVSVLSGLAPSSTGVYLNSQDWRENDLLKNWPTIPHHFQANGYKTMGGGKIYHASSLSLERYTGYMDSRPWDEYFPSKQRQMPQEVDPPSVPTNTRSDFYGGRFDWAELDIEPDEMSDAKVVAWASEQLGKTHDQPLFLSVGIYRPHIPWYTPKQYFDRHPVDQVKLPEVLDGDLDDVPDMGKKKLKTPWHQYLVDNDKWVGAVRAYNASVSFTDDMIGRLLDSLDSGPLADNTIVVLWSDHGYHLGQKQHWEKFALWEQTTRVPLIIATPNAGVSKVNIAGAATAGAATAGAATAGAATAGAVTAGVGMAGNRTEQPVSLLDLYPTLIELCGLSTVEKLDGKSLVSLLNDPTQKTGRAVVTTHGYQNHAVRDDHWRYIRYADGSEELYDQVHDPKDFTNLASNPKYKAKKKQLAGWIPQAEAKANPAGNAKRKWKEAERKREARNDNK</sequence>
<evidence type="ECO:0000256" key="2">
    <source>
        <dbReference type="ARBA" id="ARBA00008779"/>
    </source>
</evidence>
<feature type="region of interest" description="Disordered" evidence="7">
    <location>
        <begin position="490"/>
        <end position="518"/>
    </location>
</feature>
<evidence type="ECO:0000256" key="6">
    <source>
        <dbReference type="ARBA" id="ARBA00022837"/>
    </source>
</evidence>
<organism evidence="9 10">
    <name type="scientific">Neorhodopirellula lusitana</name>
    <dbReference type="NCBI Taxonomy" id="445327"/>
    <lineage>
        <taxon>Bacteria</taxon>
        <taxon>Pseudomonadati</taxon>
        <taxon>Planctomycetota</taxon>
        <taxon>Planctomycetia</taxon>
        <taxon>Pirellulales</taxon>
        <taxon>Pirellulaceae</taxon>
        <taxon>Neorhodopirellula</taxon>
    </lineage>
</organism>
<comment type="cofactor">
    <cofactor evidence="1">
        <name>Ca(2+)</name>
        <dbReference type="ChEBI" id="CHEBI:29108"/>
    </cofactor>
</comment>
<dbReference type="PANTHER" id="PTHR45953:SF1">
    <property type="entry name" value="IDURONATE 2-SULFATASE"/>
    <property type="match status" value="1"/>
</dbReference>
<reference evidence="9 10" key="1">
    <citation type="submission" date="2017-05" db="EMBL/GenBank/DDBJ databases">
        <authorList>
            <person name="Varghese N."/>
            <person name="Submissions S."/>
        </authorList>
    </citation>
    <scope>NUCLEOTIDE SEQUENCE [LARGE SCALE GENOMIC DNA]</scope>
    <source>
        <strain evidence="9 10">DSM 25457</strain>
    </source>
</reference>
<keyword evidence="5" id="KW-0378">Hydrolase</keyword>
<evidence type="ECO:0000256" key="5">
    <source>
        <dbReference type="ARBA" id="ARBA00022801"/>
    </source>
</evidence>
<keyword evidence="6" id="KW-0106">Calcium</keyword>
<dbReference type="Pfam" id="PF00884">
    <property type="entry name" value="Sulfatase"/>
    <property type="match status" value="1"/>
</dbReference>
<dbReference type="InterPro" id="IPR017850">
    <property type="entry name" value="Alkaline_phosphatase_core_sf"/>
</dbReference>
<accession>A0ABY1QE87</accession>
<evidence type="ECO:0000256" key="1">
    <source>
        <dbReference type="ARBA" id="ARBA00001913"/>
    </source>
</evidence>
<name>A0ABY1QE87_9BACT</name>
<dbReference type="InterPro" id="IPR000917">
    <property type="entry name" value="Sulfatase_N"/>
</dbReference>
<dbReference type="InterPro" id="IPR035874">
    <property type="entry name" value="IDS"/>
</dbReference>
<comment type="similarity">
    <text evidence="2">Belongs to the sulfatase family.</text>
</comment>
<dbReference type="PANTHER" id="PTHR45953">
    <property type="entry name" value="IDURONATE 2-SULFATASE"/>
    <property type="match status" value="1"/>
</dbReference>
<comment type="caution">
    <text evidence="9">The sequence shown here is derived from an EMBL/GenBank/DDBJ whole genome shotgun (WGS) entry which is preliminary data.</text>
</comment>
<keyword evidence="10" id="KW-1185">Reference proteome</keyword>
<keyword evidence="4" id="KW-0732">Signal</keyword>
<evidence type="ECO:0000256" key="4">
    <source>
        <dbReference type="ARBA" id="ARBA00022729"/>
    </source>
</evidence>
<evidence type="ECO:0000313" key="10">
    <source>
        <dbReference type="Proteomes" id="UP001158067"/>
    </source>
</evidence>
<dbReference type="Proteomes" id="UP001158067">
    <property type="component" value="Unassembled WGS sequence"/>
</dbReference>